<proteinExistence type="predicted"/>
<keyword evidence="4" id="KW-1185">Reference proteome</keyword>
<evidence type="ECO:0000256" key="1">
    <source>
        <dbReference type="SAM" id="MobiDB-lite"/>
    </source>
</evidence>
<feature type="domain" description="F-box" evidence="2">
    <location>
        <begin position="80"/>
        <end position="129"/>
    </location>
</feature>
<comment type="caution">
    <text evidence="3">The sequence shown here is derived from an EMBL/GenBank/DDBJ whole genome shotgun (WGS) entry which is preliminary data.</text>
</comment>
<dbReference type="SMART" id="SM00256">
    <property type="entry name" value="FBOX"/>
    <property type="match status" value="1"/>
</dbReference>
<feature type="compositionally biased region" description="Basic residues" evidence="1">
    <location>
        <begin position="1"/>
        <end position="11"/>
    </location>
</feature>
<dbReference type="InterPro" id="IPR001810">
    <property type="entry name" value="F-box_dom"/>
</dbReference>
<feature type="compositionally biased region" description="Basic residues" evidence="1">
    <location>
        <begin position="46"/>
        <end position="61"/>
    </location>
</feature>
<feature type="region of interest" description="Disordered" evidence="1">
    <location>
        <begin position="1"/>
        <end position="71"/>
    </location>
</feature>
<sequence>MPVTTRTRRAKPQTTKQSLAKEDVDGYWSSELSDPEEDTSDWEDKRRKRPSGSPQKKRARRNIAGSGSANSKVRGTTIKLSKFPTLPLDIIFEILSLLTPTDLANLAQTNTAFRSTLASPHASNVWKAARKRTGCVPDCPPNVGEVSWARFIYSAPKCQECGVSNVHHLDFALRRRVCKKCKKQKLVYVGFFAKRYPGFNPAMLELIPHTNTGSSSVGRSKVTSKFYWEADIYAMAKTYGEYQMDIYSKKPGAKAALQKFRDERVEHVRTVLEHTEKCQRWWPDYVRYGYDLQGERIQRQYDVLVDRFRELGYEDQDIKSIQQMSESQSDRVVTDRVWKNIRPALQTRIDTTMCVRLEREQAPIINSRKRLVKNAFDDYKRTLRPIEWIHLPPPGLIYAMPAFRSLIYKDLDVPLEQATCDEVARCLPEDIAAFNDKLKDRLLYSMAEDGAFGETARKAKRPPSGIDKEGCLALATSVFAYRTSGVNLALISYEDVAAHLAWTGTQPQSHGIDFYIQMADTQGKSRWVSTYYYLRSGPSTITSLIEALSLDPETTRPQDLDSLDRRFLCEGCNFLNLTYSWRTCISHHYSAHLWRAPDFTALNEKNSAILRQKEGTDPASDQEMWSCNHCTIHLNDLQTHAVVLKHVQETHAINDPEENVDLFHAYPTARLRPTPQQFLTADPLQQHLAADSA</sequence>
<dbReference type="RefSeq" id="XP_047774492.1">
    <property type="nucleotide sequence ID" value="XM_047924911.1"/>
</dbReference>
<dbReference type="PROSITE" id="PS50181">
    <property type="entry name" value="FBOX"/>
    <property type="match status" value="1"/>
</dbReference>
<gene>
    <name evidence="3" type="ORF">C8Q71DRAFT_782185</name>
</gene>
<dbReference type="GeneID" id="72005643"/>
<reference evidence="3 4" key="1">
    <citation type="journal article" date="2021" name="Environ. Microbiol.">
        <title>Gene family expansions and transcriptome signatures uncover fungal adaptations to wood decay.</title>
        <authorList>
            <person name="Hage H."/>
            <person name="Miyauchi S."/>
            <person name="Viragh M."/>
            <person name="Drula E."/>
            <person name="Min B."/>
            <person name="Chaduli D."/>
            <person name="Navarro D."/>
            <person name="Favel A."/>
            <person name="Norest M."/>
            <person name="Lesage-Meessen L."/>
            <person name="Balint B."/>
            <person name="Merenyi Z."/>
            <person name="de Eugenio L."/>
            <person name="Morin E."/>
            <person name="Martinez A.T."/>
            <person name="Baldrian P."/>
            <person name="Stursova M."/>
            <person name="Martinez M.J."/>
            <person name="Novotny C."/>
            <person name="Magnuson J.K."/>
            <person name="Spatafora J.W."/>
            <person name="Maurice S."/>
            <person name="Pangilinan J."/>
            <person name="Andreopoulos W."/>
            <person name="LaButti K."/>
            <person name="Hundley H."/>
            <person name="Na H."/>
            <person name="Kuo A."/>
            <person name="Barry K."/>
            <person name="Lipzen A."/>
            <person name="Henrissat B."/>
            <person name="Riley R."/>
            <person name="Ahrendt S."/>
            <person name="Nagy L.G."/>
            <person name="Grigoriev I.V."/>
            <person name="Martin F."/>
            <person name="Rosso M.N."/>
        </authorList>
    </citation>
    <scope>NUCLEOTIDE SEQUENCE [LARGE SCALE GENOMIC DNA]</scope>
    <source>
        <strain evidence="3 4">CIRM-BRFM 1785</strain>
    </source>
</reference>
<name>A0ABQ8K3A1_9APHY</name>
<dbReference type="Pfam" id="PF12937">
    <property type="entry name" value="F-box-like"/>
    <property type="match status" value="1"/>
</dbReference>
<evidence type="ECO:0000259" key="2">
    <source>
        <dbReference type="PROSITE" id="PS50181"/>
    </source>
</evidence>
<evidence type="ECO:0000313" key="4">
    <source>
        <dbReference type="Proteomes" id="UP000814176"/>
    </source>
</evidence>
<dbReference type="InterPro" id="IPR036047">
    <property type="entry name" value="F-box-like_dom_sf"/>
</dbReference>
<evidence type="ECO:0000313" key="3">
    <source>
        <dbReference type="EMBL" id="KAH9831365.1"/>
    </source>
</evidence>
<dbReference type="SUPFAM" id="SSF81383">
    <property type="entry name" value="F-box domain"/>
    <property type="match status" value="1"/>
</dbReference>
<protein>
    <recommendedName>
        <fullName evidence="2">F-box domain-containing protein</fullName>
    </recommendedName>
</protein>
<dbReference type="Gene3D" id="1.20.1280.50">
    <property type="match status" value="1"/>
</dbReference>
<organism evidence="3 4">
    <name type="scientific">Rhodofomes roseus</name>
    <dbReference type="NCBI Taxonomy" id="34475"/>
    <lineage>
        <taxon>Eukaryota</taxon>
        <taxon>Fungi</taxon>
        <taxon>Dikarya</taxon>
        <taxon>Basidiomycota</taxon>
        <taxon>Agaricomycotina</taxon>
        <taxon>Agaricomycetes</taxon>
        <taxon>Polyporales</taxon>
        <taxon>Rhodofomes</taxon>
    </lineage>
</organism>
<dbReference type="EMBL" id="JADCUA010000026">
    <property type="protein sequence ID" value="KAH9831365.1"/>
    <property type="molecule type" value="Genomic_DNA"/>
</dbReference>
<accession>A0ABQ8K3A1</accession>
<dbReference type="Proteomes" id="UP000814176">
    <property type="component" value="Unassembled WGS sequence"/>
</dbReference>